<proteinExistence type="predicted"/>
<dbReference type="AlphaFoldDB" id="A0A6B0TRZ4"/>
<evidence type="ECO:0000256" key="1">
    <source>
        <dbReference type="SAM" id="MobiDB-lite"/>
    </source>
</evidence>
<evidence type="ECO:0000313" key="2">
    <source>
        <dbReference type="EMBL" id="MXU82642.1"/>
    </source>
</evidence>
<feature type="region of interest" description="Disordered" evidence="1">
    <location>
        <begin position="22"/>
        <end position="43"/>
    </location>
</feature>
<name>A0A6B0TRZ4_IXORI</name>
<accession>A0A6B0TRZ4</accession>
<sequence>MFLEMMAAMCWFKVMTFSPDASMRGSRCSAEGPSSMVTTSSRGLRRGGRLCGWGLDWGPPGAPLGSPAGP</sequence>
<protein>
    <submittedName>
        <fullName evidence="2">Putative secreted protein</fullName>
    </submittedName>
</protein>
<organism evidence="2">
    <name type="scientific">Ixodes ricinus</name>
    <name type="common">Common tick</name>
    <name type="synonym">Acarus ricinus</name>
    <dbReference type="NCBI Taxonomy" id="34613"/>
    <lineage>
        <taxon>Eukaryota</taxon>
        <taxon>Metazoa</taxon>
        <taxon>Ecdysozoa</taxon>
        <taxon>Arthropoda</taxon>
        <taxon>Chelicerata</taxon>
        <taxon>Arachnida</taxon>
        <taxon>Acari</taxon>
        <taxon>Parasitiformes</taxon>
        <taxon>Ixodida</taxon>
        <taxon>Ixodoidea</taxon>
        <taxon>Ixodidae</taxon>
        <taxon>Ixodinae</taxon>
        <taxon>Ixodes</taxon>
    </lineage>
</organism>
<reference evidence="2" key="1">
    <citation type="submission" date="2019-12" db="EMBL/GenBank/DDBJ databases">
        <title>An insight into the sialome of adult female Ixodes ricinus ticks feeding for 6 days.</title>
        <authorList>
            <person name="Perner J."/>
            <person name="Ribeiro J.M.C."/>
        </authorList>
    </citation>
    <scope>NUCLEOTIDE SEQUENCE</scope>
    <source>
        <strain evidence="2">Semi-engorged</strain>
        <tissue evidence="2">Salivary glands</tissue>
    </source>
</reference>
<dbReference type="EMBL" id="GIFC01000559">
    <property type="protein sequence ID" value="MXU82642.1"/>
    <property type="molecule type" value="Transcribed_RNA"/>
</dbReference>